<feature type="transmembrane region" description="Helical" evidence="1">
    <location>
        <begin position="71"/>
        <end position="93"/>
    </location>
</feature>
<keyword evidence="1" id="KW-0472">Membrane</keyword>
<reference evidence="3" key="1">
    <citation type="journal article" date="2019" name="Int. J. Syst. Evol. Microbiol.">
        <title>The Global Catalogue of Microorganisms (GCM) 10K type strain sequencing project: providing services to taxonomists for standard genome sequencing and annotation.</title>
        <authorList>
            <consortium name="The Broad Institute Genomics Platform"/>
            <consortium name="The Broad Institute Genome Sequencing Center for Infectious Disease"/>
            <person name="Wu L."/>
            <person name="Ma J."/>
        </authorList>
    </citation>
    <scope>NUCLEOTIDE SEQUENCE [LARGE SCALE GENOMIC DNA]</scope>
    <source>
        <strain evidence="3">CGMCC 1.15399</strain>
    </source>
</reference>
<keyword evidence="1" id="KW-0812">Transmembrane</keyword>
<comment type="caution">
    <text evidence="2">The sequence shown here is derived from an EMBL/GenBank/DDBJ whole genome shotgun (WGS) entry which is preliminary data.</text>
</comment>
<feature type="transmembrane region" description="Helical" evidence="1">
    <location>
        <begin position="12"/>
        <end position="33"/>
    </location>
</feature>
<dbReference type="EMBL" id="JBHUCM010000042">
    <property type="protein sequence ID" value="MFD1543967.1"/>
    <property type="molecule type" value="Genomic_DNA"/>
</dbReference>
<accession>A0ABW4GRR1</accession>
<sequence>MISMITKPPGWIFLIGLLAPCLLVLYWASVPFWYDIEMFLLGVFVLGPLVLIYIGRLIAASLEGQVNGRPWRWLVAPLIVLAVILALVTNAPFHLRFAISLPEMEAYAATVKEQSRFGAPCEWVGLYRVCSSAPHYVESEPVPGSAYLGTEEWAIHSNTGFLMVPHGEPEAETIDDEYRHVGGRWFGHHGWDKW</sequence>
<feature type="transmembrane region" description="Helical" evidence="1">
    <location>
        <begin position="39"/>
        <end position="59"/>
    </location>
</feature>
<keyword evidence="1" id="KW-1133">Transmembrane helix</keyword>
<keyword evidence="3" id="KW-1185">Reference proteome</keyword>
<name>A0ABW4GRR1_9ACTN</name>
<proteinExistence type="predicted"/>
<gene>
    <name evidence="2" type="ORF">ACFSJ0_43485</name>
</gene>
<dbReference type="Proteomes" id="UP001597097">
    <property type="component" value="Unassembled WGS sequence"/>
</dbReference>
<dbReference type="RefSeq" id="WP_219535064.1">
    <property type="nucleotide sequence ID" value="NZ_JAHKRM010000024.1"/>
</dbReference>
<evidence type="ECO:0000313" key="3">
    <source>
        <dbReference type="Proteomes" id="UP001597097"/>
    </source>
</evidence>
<organism evidence="2 3">
    <name type="scientific">Nonomuraea guangzhouensis</name>
    <dbReference type="NCBI Taxonomy" id="1291555"/>
    <lineage>
        <taxon>Bacteria</taxon>
        <taxon>Bacillati</taxon>
        <taxon>Actinomycetota</taxon>
        <taxon>Actinomycetes</taxon>
        <taxon>Streptosporangiales</taxon>
        <taxon>Streptosporangiaceae</taxon>
        <taxon>Nonomuraea</taxon>
    </lineage>
</organism>
<evidence type="ECO:0000313" key="2">
    <source>
        <dbReference type="EMBL" id="MFD1543967.1"/>
    </source>
</evidence>
<protein>
    <submittedName>
        <fullName evidence="2">DUF4407 domain-containing protein</fullName>
    </submittedName>
</protein>
<evidence type="ECO:0000256" key="1">
    <source>
        <dbReference type="SAM" id="Phobius"/>
    </source>
</evidence>